<proteinExistence type="predicted"/>
<name>A0A0B5J5Y8_9VIRU</name>
<dbReference type="Proteomes" id="UP000202511">
    <property type="component" value="Segment"/>
</dbReference>
<evidence type="ECO:0000259" key="1">
    <source>
        <dbReference type="PROSITE" id="PS50181"/>
    </source>
</evidence>
<accession>A0A0B5J5Y8</accession>
<dbReference type="SUPFAM" id="SSF81383">
    <property type="entry name" value="F-box domain"/>
    <property type="match status" value="1"/>
</dbReference>
<dbReference type="InterPro" id="IPR036770">
    <property type="entry name" value="Ankyrin_rpt-contain_sf"/>
</dbReference>
<dbReference type="Pfam" id="PF12937">
    <property type="entry name" value="F-box-like"/>
    <property type="match status" value="1"/>
</dbReference>
<reference evidence="2 3" key="1">
    <citation type="journal article" date="2015" name="Parasitol. Res.">
        <title>Viruses in close associations with free-living amoebae.</title>
        <authorList>
            <person name="Scheid P."/>
        </authorList>
    </citation>
    <scope>NUCLEOTIDE SEQUENCE [LARGE SCALE GENOMIC DNA]</scope>
    <source>
        <strain evidence="2">KlaHel</strain>
    </source>
</reference>
<dbReference type="PANTHER" id="PTHR46586">
    <property type="entry name" value="ANKYRIN REPEAT-CONTAINING PROTEIN"/>
    <property type="match status" value="1"/>
</dbReference>
<dbReference type="PROSITE" id="PS50181">
    <property type="entry name" value="FBOX"/>
    <property type="match status" value="1"/>
</dbReference>
<dbReference type="InterPro" id="IPR001810">
    <property type="entry name" value="F-box_dom"/>
</dbReference>
<feature type="domain" description="F-box" evidence="1">
    <location>
        <begin position="1"/>
        <end position="34"/>
    </location>
</feature>
<dbReference type="OrthoDB" id="9388at10239"/>
<dbReference type="GeneID" id="23462037"/>
<sequence length="410" mass="45802">MDFPDEILVSIFRWLTCREVAWRVARTCQRWRAVALDPMVCRLCVLGFPYDGDAWPPVNKRDLCCRAAAAGHIDCVRDLTKSDTQYDCVLVSTAARHNRVALVRWLVDNKYAVNIDACRRAARHGHVECLAILDDAGCLWGEETLWAAARGGHIECVDYAIAHGRNQESHGFKLCRGPSTPAHVACVKKILAAGGRADDYSEELAVRAGHHDCMRLFGTGRSKWDDEMCAFAARHGDLDMLCYLHENGWPWEGYTLRAAAASENRDCLAYVLDNACPWAPDDLCRTVRSVLWTRIVTAVRPESGDTRPTTAAASMGRLDLLSDLCEKGYACGPETCTAAARRGYVDCLHYLYKRHCAWDHETPRAALTGKSRCCFEYAVSRGCPLMPVDRETADAHGWKTKVRLSLARPH</sequence>
<evidence type="ECO:0000313" key="2">
    <source>
        <dbReference type="EMBL" id="AJF97120.1"/>
    </source>
</evidence>
<organism evidence="2 3">
    <name type="scientific">Pandoravirus inopinatum</name>
    <dbReference type="NCBI Taxonomy" id="1605721"/>
    <lineage>
        <taxon>Viruses</taxon>
        <taxon>Pandoravirus</taxon>
    </lineage>
</organism>
<dbReference type="Gene3D" id="1.25.40.20">
    <property type="entry name" value="Ankyrin repeat-containing domain"/>
    <property type="match status" value="2"/>
</dbReference>
<dbReference type="EMBL" id="KP136319">
    <property type="protein sequence ID" value="AJF97120.1"/>
    <property type="molecule type" value="Genomic_DNA"/>
</dbReference>
<dbReference type="Gene3D" id="1.20.1280.50">
    <property type="match status" value="1"/>
</dbReference>
<dbReference type="InterPro" id="IPR036047">
    <property type="entry name" value="F-box-like_dom_sf"/>
</dbReference>
<protein>
    <submittedName>
        <fullName evidence="2">Ankyrin repeat protein</fullName>
    </submittedName>
</protein>
<dbReference type="PANTHER" id="PTHR46586:SF3">
    <property type="entry name" value="ANKYRIN REPEAT-CONTAINING PROTEIN"/>
    <property type="match status" value="1"/>
</dbReference>
<dbReference type="RefSeq" id="YP_009119355.1">
    <property type="nucleotide sequence ID" value="NC_026440.1"/>
</dbReference>
<evidence type="ECO:0000313" key="3">
    <source>
        <dbReference type="Proteomes" id="UP000202511"/>
    </source>
</evidence>
<dbReference type="CDD" id="cd09917">
    <property type="entry name" value="F-box_SF"/>
    <property type="match status" value="1"/>
</dbReference>
<dbReference type="KEGG" id="vg:23462037"/>
<dbReference type="SUPFAM" id="SSF48403">
    <property type="entry name" value="Ankyrin repeat"/>
    <property type="match status" value="1"/>
</dbReference>
<dbReference type="InterPro" id="IPR052050">
    <property type="entry name" value="SecEffector_AnkRepeat"/>
</dbReference>